<dbReference type="Proteomes" id="UP001497457">
    <property type="component" value="Chromosome 24b"/>
</dbReference>
<gene>
    <name evidence="5" type="ORF">URODEC1_LOCUS60734</name>
</gene>
<keyword evidence="3" id="KW-0012">Acyltransferase</keyword>
<dbReference type="InterPro" id="IPR050317">
    <property type="entry name" value="Plant_Fungal_Acyltransferase"/>
</dbReference>
<evidence type="ECO:0000313" key="5">
    <source>
        <dbReference type="EMBL" id="CAL4991620.1"/>
    </source>
</evidence>
<evidence type="ECO:0000256" key="3">
    <source>
        <dbReference type="ARBA" id="ARBA00023315"/>
    </source>
</evidence>
<evidence type="ECO:0000313" key="6">
    <source>
        <dbReference type="Proteomes" id="UP001497457"/>
    </source>
</evidence>
<dbReference type="Pfam" id="PF02458">
    <property type="entry name" value="Transferase"/>
    <property type="match status" value="1"/>
</dbReference>
<dbReference type="PANTHER" id="PTHR31642:SF184">
    <property type="entry name" value="SPERMIDINE HYDROXYCINNAMOYL TRANSFERASE"/>
    <property type="match status" value="1"/>
</dbReference>
<comment type="similarity">
    <text evidence="1">Belongs to the plant acyltransferase family.</text>
</comment>
<name>A0ABC9B3I2_9POAL</name>
<dbReference type="FunFam" id="3.30.559.10:FF:000008">
    <property type="entry name" value="Tryptamine hydroxycinnamoyl transferase"/>
    <property type="match status" value="1"/>
</dbReference>
<dbReference type="AlphaFoldDB" id="A0ABC9B3I2"/>
<sequence>MKITVHSSKAIKPAYEGGGATSATEGAATIPLTVFDKVNYDLYISGINFFHPPSPPNAVLAAGLSRALAEYREWAGRLGINAAGRRAILLTDASARFIEANADVSLDAVMPIDPSPAVLGLHPSGGGADGELLLVQVNRFPCGSLAVGHTMHHAVADGRAACNFLLAWGQATRRAAAAGFHPVPHRGVEFIKPQPPRGEKKKPGRRAAAGDAAGGDGGEEIVVKRVRFSREFIADLRSRASPPAAARPYSAFQCVAAHLWRCVTKARRLDANVVTTLSVAVDGRVRMRRPTLPEGYAGNAVLWARPCAAAGELVSRPLEFAVELVSAAVARVDDEYFRSFVDFVSSGAVEAEGLVPAADEAETVYSPDVEVDSLLHAPFYEMDFGGGPPFFFMPSYLPVEGSVFIVRSFASDRSVDAYVPLFSRDVDAFCRCCYSLEMADARL</sequence>
<protein>
    <recommendedName>
        <fullName evidence="7">Agmatine coumaroyltransferase-2-like</fullName>
    </recommendedName>
</protein>
<proteinExistence type="inferred from homology"/>
<dbReference type="PANTHER" id="PTHR31642">
    <property type="entry name" value="TRICHOTHECENE 3-O-ACETYLTRANSFERASE"/>
    <property type="match status" value="1"/>
</dbReference>
<reference evidence="5" key="1">
    <citation type="submission" date="2024-10" db="EMBL/GenBank/DDBJ databases">
        <authorList>
            <person name="Ryan C."/>
        </authorList>
    </citation>
    <scope>NUCLEOTIDE SEQUENCE [LARGE SCALE GENOMIC DNA]</scope>
</reference>
<evidence type="ECO:0000256" key="2">
    <source>
        <dbReference type="ARBA" id="ARBA00022679"/>
    </source>
</evidence>
<evidence type="ECO:0000256" key="4">
    <source>
        <dbReference type="SAM" id="MobiDB-lite"/>
    </source>
</evidence>
<evidence type="ECO:0008006" key="7">
    <source>
        <dbReference type="Google" id="ProtNLM"/>
    </source>
</evidence>
<feature type="region of interest" description="Disordered" evidence="4">
    <location>
        <begin position="186"/>
        <end position="216"/>
    </location>
</feature>
<dbReference type="Gene3D" id="3.30.559.10">
    <property type="entry name" value="Chloramphenicol acetyltransferase-like domain"/>
    <property type="match status" value="2"/>
</dbReference>
<keyword evidence="6" id="KW-1185">Reference proteome</keyword>
<dbReference type="GO" id="GO:0016747">
    <property type="term" value="F:acyltransferase activity, transferring groups other than amino-acyl groups"/>
    <property type="evidence" value="ECO:0007669"/>
    <property type="project" value="UniProtKB-ARBA"/>
</dbReference>
<accession>A0ABC9B3I2</accession>
<dbReference type="EMBL" id="OZ075134">
    <property type="protein sequence ID" value="CAL4991620.1"/>
    <property type="molecule type" value="Genomic_DNA"/>
</dbReference>
<organism evidence="5 6">
    <name type="scientific">Urochloa decumbens</name>
    <dbReference type="NCBI Taxonomy" id="240449"/>
    <lineage>
        <taxon>Eukaryota</taxon>
        <taxon>Viridiplantae</taxon>
        <taxon>Streptophyta</taxon>
        <taxon>Embryophyta</taxon>
        <taxon>Tracheophyta</taxon>
        <taxon>Spermatophyta</taxon>
        <taxon>Magnoliopsida</taxon>
        <taxon>Liliopsida</taxon>
        <taxon>Poales</taxon>
        <taxon>Poaceae</taxon>
        <taxon>PACMAD clade</taxon>
        <taxon>Panicoideae</taxon>
        <taxon>Panicodae</taxon>
        <taxon>Paniceae</taxon>
        <taxon>Melinidinae</taxon>
        <taxon>Urochloa</taxon>
    </lineage>
</organism>
<evidence type="ECO:0000256" key="1">
    <source>
        <dbReference type="ARBA" id="ARBA00009861"/>
    </source>
</evidence>
<dbReference type="InterPro" id="IPR023213">
    <property type="entry name" value="CAT-like_dom_sf"/>
</dbReference>
<keyword evidence="2" id="KW-0808">Transferase</keyword>